<dbReference type="PaxDb" id="709991-Odosp_0097"/>
<dbReference type="Gene3D" id="2.170.130.10">
    <property type="entry name" value="TonB-dependent receptor, plug domain"/>
    <property type="match status" value="1"/>
</dbReference>
<dbReference type="InterPro" id="IPR036942">
    <property type="entry name" value="Beta-barrel_TonB_sf"/>
</dbReference>
<dbReference type="NCBIfam" id="TIGR04057">
    <property type="entry name" value="SusC_RagA_signa"/>
    <property type="match status" value="1"/>
</dbReference>
<keyword evidence="5 7" id="KW-0472">Membrane</keyword>
<dbReference type="HOGENOM" id="CLU_004317_0_1_10"/>
<evidence type="ECO:0000256" key="7">
    <source>
        <dbReference type="PROSITE-ProRule" id="PRU01360"/>
    </source>
</evidence>
<dbReference type="Gene3D" id="2.40.170.20">
    <property type="entry name" value="TonB-dependent receptor, beta-barrel domain"/>
    <property type="match status" value="1"/>
</dbReference>
<sequence>MEDIFTAINRQLKYDIFYSDDELDVARKIKLTDSKMEVSKLLKEVLQDDYSYEFLNKTIVIRPVKQQQNPKIVIQGTVKDTKGIPLPGVSVVIQGSTVGVSTDNAGKFRMEVADLPDLVLVFSFVGMETREIPYRGEKELSVVLSETQEELGEVIVTGYQRVDKRESTSAVSVIKTDDLKTIGATSIEQMLQGQLPGLSVVNTSAGPGATPKIRVRGTATIAGNADPLWVLDGVILENSVPLTVSDLNSPDVMTMFNSAIGGISPNDIESITVLKDASATAIYGTRAANGVIVVTTKKGKRNESHINFQHTSTVTLRPTYNDFDLLNSKERILLSQQIVDEGLGYKGQVGLEYLLSQYNAGNITLEKMETEARKMEERNTDWFDILYRNAYSQTYNLSVSGGSNKADYYISFSYNDEKGSDKVSDYKEFGGFAKVNAELFNGVKLGTTLQVGRRDRNSYWETADPFKYVVRTTRTIPLYDDNGNLFFYGNSEVREFDFNILHEQQNTHKESTQTDLKGIVNLEVNLYKGLKYNGLYSYASSHHSAIDWATEESAYVATIRGYNFGEGTEEDIESTSLPYGGVYNETNYEQRTSLIRNNLEYRGTIGDELTLDVMVGQEFRTTVYRGGTLNAYGYMHNRGNIFYNPAEGEDTGHLSRNTFERNIPERSYISYYGVFSAMYKNRYVLNGNIRFDGSNLFGSNPKYRYLPLWSVSGKWIMNNEGFLRDVEVIDNLALRASYGLRGNIVEECSPQLIASALPPNSFTSLMEMEIIQAPNPDLKWETTSSVNVGLELNMFENRLALDVDYYRDYGRNLIAYKQVSAVSGFLNKSVNYADIRNQGVDIALSGTIIKTKNVSWQSSLNLGYVKNKVTKCYITPQASSLVQSIYTPGEVMVGYPSNGMFSFRFACLDENGKPMFYDKDNNKLGYEDANFASAVYSNLDNLKYEGPRDPVLTGGFNNIVKYKNLIFSALFAFGLKNVVRLPDVAFDTYPRADENMNTSILNRWQKPGDEATKRIPGLNKNGSSVTVGDSEYVYITEMYNRSTETVVPGDYLRLRNVMLEYRFPARWTEKIAIGDRHLGGIMLKFQAQNLFVLANKRLKGYDPETVNYSTTGYGSLPLQRSFTLGLNINF</sequence>
<keyword evidence="2 7" id="KW-0813">Transport</keyword>
<dbReference type="STRING" id="709991.Odosp_0097"/>
<dbReference type="PROSITE" id="PS52016">
    <property type="entry name" value="TONB_DEPENDENT_REC_3"/>
    <property type="match status" value="1"/>
</dbReference>
<keyword evidence="4 7" id="KW-0812">Transmembrane</keyword>
<reference evidence="9 10" key="1">
    <citation type="journal article" date="2011" name="Stand. Genomic Sci.">
        <title>Complete genome sequence of Odoribacter splanchnicus type strain (1651/6).</title>
        <authorList>
            <consortium name="US DOE Joint Genome Institute (JGI-PGF)"/>
            <person name="Goker M."/>
            <person name="Gronow S."/>
            <person name="Zeytun A."/>
            <person name="Nolan M."/>
            <person name="Lucas S."/>
            <person name="Lapidus A."/>
            <person name="Hammon N."/>
            <person name="Deshpande S."/>
            <person name="Cheng J.F."/>
            <person name="Pitluck S."/>
            <person name="Liolios K."/>
            <person name="Pagani I."/>
            <person name="Ivanova N."/>
            <person name="Mavromatis K."/>
            <person name="Ovchinikova G."/>
            <person name="Pati A."/>
            <person name="Tapia R."/>
            <person name="Han C."/>
            <person name="Goodwin L."/>
            <person name="Chen A."/>
            <person name="Palaniappan K."/>
            <person name="Land M."/>
            <person name="Hauser L."/>
            <person name="Jeffries C.D."/>
            <person name="Brambilla E.M."/>
            <person name="Rohde M."/>
            <person name="Detter J.C."/>
            <person name="Woyke T."/>
            <person name="Bristow J."/>
            <person name="Markowitz V."/>
            <person name="Hugenholtz P."/>
            <person name="Eisen J.A."/>
            <person name="Kyrpides N.C."/>
            <person name="Klenk H.P."/>
        </authorList>
    </citation>
    <scope>NUCLEOTIDE SEQUENCE [LARGE SCALE GENOMIC DNA]</scope>
    <source>
        <strain evidence="10">ATCC 29572 / DSM 20712 / JCM 15291 / NCTC 10825 / 1651/6</strain>
    </source>
</reference>
<evidence type="ECO:0000256" key="5">
    <source>
        <dbReference type="ARBA" id="ARBA00023136"/>
    </source>
</evidence>
<dbReference type="NCBIfam" id="TIGR04056">
    <property type="entry name" value="OMP_RagA_SusC"/>
    <property type="match status" value="1"/>
</dbReference>
<dbReference type="Pfam" id="PF13715">
    <property type="entry name" value="CarbopepD_reg_2"/>
    <property type="match status" value="1"/>
</dbReference>
<dbReference type="EMBL" id="CP002544">
    <property type="protein sequence ID" value="ADY31211.1"/>
    <property type="molecule type" value="Genomic_DNA"/>
</dbReference>
<dbReference type="GO" id="GO:0009279">
    <property type="term" value="C:cell outer membrane"/>
    <property type="evidence" value="ECO:0007669"/>
    <property type="project" value="UniProtKB-SubCell"/>
</dbReference>
<dbReference type="InterPro" id="IPR023997">
    <property type="entry name" value="TonB-dep_OMP_SusC/RagA_CS"/>
</dbReference>
<comment type="similarity">
    <text evidence="7">Belongs to the TonB-dependent receptor family.</text>
</comment>
<feature type="domain" description="TonB-dependent receptor plug" evidence="8">
    <location>
        <begin position="163"/>
        <end position="291"/>
    </location>
</feature>
<dbReference type="InterPro" id="IPR012910">
    <property type="entry name" value="Plug_dom"/>
</dbReference>
<name>F9Z2T1_ODOSD</name>
<evidence type="ECO:0000256" key="1">
    <source>
        <dbReference type="ARBA" id="ARBA00004571"/>
    </source>
</evidence>
<dbReference type="eggNOG" id="COG4206">
    <property type="taxonomic scope" value="Bacteria"/>
</dbReference>
<dbReference type="Pfam" id="PF07715">
    <property type="entry name" value="Plug"/>
    <property type="match status" value="1"/>
</dbReference>
<dbReference type="InterPro" id="IPR039426">
    <property type="entry name" value="TonB-dep_rcpt-like"/>
</dbReference>
<evidence type="ECO:0000256" key="3">
    <source>
        <dbReference type="ARBA" id="ARBA00022452"/>
    </source>
</evidence>
<evidence type="ECO:0000259" key="8">
    <source>
        <dbReference type="Pfam" id="PF07715"/>
    </source>
</evidence>
<protein>
    <submittedName>
        <fullName evidence="9">TonB-dependent receptor plug</fullName>
    </submittedName>
</protein>
<evidence type="ECO:0000256" key="4">
    <source>
        <dbReference type="ARBA" id="ARBA00022692"/>
    </source>
</evidence>
<dbReference type="Proteomes" id="UP000006657">
    <property type="component" value="Chromosome"/>
</dbReference>
<evidence type="ECO:0000313" key="9">
    <source>
        <dbReference type="EMBL" id="ADY31211.1"/>
    </source>
</evidence>
<dbReference type="InterPro" id="IPR008969">
    <property type="entry name" value="CarboxyPept-like_regulatory"/>
</dbReference>
<evidence type="ECO:0000256" key="2">
    <source>
        <dbReference type="ARBA" id="ARBA00022448"/>
    </source>
</evidence>
<dbReference type="InterPro" id="IPR037066">
    <property type="entry name" value="Plug_dom_sf"/>
</dbReference>
<dbReference type="KEGG" id="osp:Odosp_0097"/>
<evidence type="ECO:0000313" key="10">
    <source>
        <dbReference type="Proteomes" id="UP000006657"/>
    </source>
</evidence>
<dbReference type="OrthoDB" id="9768177at2"/>
<keyword evidence="10" id="KW-1185">Reference proteome</keyword>
<keyword evidence="9" id="KW-0675">Receptor</keyword>
<gene>
    <name evidence="9" type="ordered locus">Odosp_0097</name>
</gene>
<dbReference type="eggNOG" id="COG1629">
    <property type="taxonomic scope" value="Bacteria"/>
</dbReference>
<organism evidence="9 10">
    <name type="scientific">Odoribacter splanchnicus (strain ATCC 29572 / DSM 20712 / CIP 104287 / JCM 15291 / NCTC 10825 / 1651/6)</name>
    <name type="common">Bacteroides splanchnicus</name>
    <dbReference type="NCBI Taxonomy" id="709991"/>
    <lineage>
        <taxon>Bacteria</taxon>
        <taxon>Pseudomonadati</taxon>
        <taxon>Bacteroidota</taxon>
        <taxon>Bacteroidia</taxon>
        <taxon>Bacteroidales</taxon>
        <taxon>Odoribacteraceae</taxon>
        <taxon>Odoribacter</taxon>
    </lineage>
</organism>
<dbReference type="BioCyc" id="OSPL709991:G1GRN-95-MONOMER"/>
<keyword evidence="6 7" id="KW-0998">Cell outer membrane</keyword>
<dbReference type="InterPro" id="IPR023996">
    <property type="entry name" value="TonB-dep_OMP_SusC/RagA"/>
</dbReference>
<accession>F9Z2T1</accession>
<keyword evidence="3 7" id="KW-1134">Transmembrane beta strand</keyword>
<proteinExistence type="inferred from homology"/>
<dbReference type="GeneID" id="61273358"/>
<dbReference type="SUPFAM" id="SSF49464">
    <property type="entry name" value="Carboxypeptidase regulatory domain-like"/>
    <property type="match status" value="1"/>
</dbReference>
<evidence type="ECO:0000256" key="6">
    <source>
        <dbReference type="ARBA" id="ARBA00023237"/>
    </source>
</evidence>
<comment type="subcellular location">
    <subcellularLocation>
        <location evidence="1 7">Cell outer membrane</location>
        <topology evidence="1 7">Multi-pass membrane protein</topology>
    </subcellularLocation>
</comment>
<dbReference type="AlphaFoldDB" id="F9Z2T1"/>
<dbReference type="SUPFAM" id="SSF56935">
    <property type="entry name" value="Porins"/>
    <property type="match status" value="1"/>
</dbReference>
<dbReference type="RefSeq" id="WP_013610458.1">
    <property type="nucleotide sequence ID" value="NC_015160.1"/>
</dbReference>